<dbReference type="Pfam" id="PF00450">
    <property type="entry name" value="Peptidase_S10"/>
    <property type="match status" value="1"/>
</dbReference>
<comment type="similarity">
    <text evidence="1">Belongs to the peptidase S10 family.</text>
</comment>
<comment type="caution">
    <text evidence="3">The sequence shown here is derived from an EMBL/GenBank/DDBJ whole genome shotgun (WGS) entry which is preliminary data.</text>
</comment>
<keyword evidence="2" id="KW-0812">Transmembrane</keyword>
<dbReference type="InterPro" id="IPR029058">
    <property type="entry name" value="AB_hydrolase_fold"/>
</dbReference>
<dbReference type="GO" id="GO:0004185">
    <property type="term" value="F:serine-type carboxypeptidase activity"/>
    <property type="evidence" value="ECO:0007669"/>
    <property type="project" value="InterPro"/>
</dbReference>
<dbReference type="SUPFAM" id="SSF53474">
    <property type="entry name" value="alpha/beta-Hydrolases"/>
    <property type="match status" value="1"/>
</dbReference>
<dbReference type="Gene3D" id="3.40.50.1820">
    <property type="entry name" value="alpha/beta hydrolase"/>
    <property type="match status" value="1"/>
</dbReference>
<dbReference type="AlphaFoldDB" id="A0AAV0IR74"/>
<name>A0AAV0IR74_9ROSI</name>
<dbReference type="Proteomes" id="UP001154282">
    <property type="component" value="Unassembled WGS sequence"/>
</dbReference>
<keyword evidence="2" id="KW-1133">Transmembrane helix</keyword>
<dbReference type="InterPro" id="IPR001563">
    <property type="entry name" value="Peptidase_S10"/>
</dbReference>
<gene>
    <name evidence="3" type="ORF">LITE_LOCUS10603</name>
</gene>
<protein>
    <submittedName>
        <fullName evidence="3">Uncharacterized protein</fullName>
    </submittedName>
</protein>
<dbReference type="PANTHER" id="PTHR11802">
    <property type="entry name" value="SERINE PROTEASE FAMILY S10 SERINE CARBOXYPEPTIDASE"/>
    <property type="match status" value="1"/>
</dbReference>
<dbReference type="FunFam" id="3.40.50.1820:FF:000912">
    <property type="entry name" value="Uncharacterized protein"/>
    <property type="match status" value="1"/>
</dbReference>
<evidence type="ECO:0000313" key="4">
    <source>
        <dbReference type="Proteomes" id="UP001154282"/>
    </source>
</evidence>
<sequence>MTQQERWVVANAMISAVFFALSMATLTESTRQADKITTLPGQPAVRFNQYSGYVTVDKMQGRALFYYFVEAETEPGSKPLVLWLNGGPGCSSVGAGAFCEHGPFKPSGDVLLQNNYSWNKVRWIKVVLIWNWCRGKYAVLGIPSGRWVLLLSQCIFLRLCK</sequence>
<keyword evidence="2" id="KW-0472">Membrane</keyword>
<accession>A0AAV0IR74</accession>
<proteinExistence type="inferred from homology"/>
<dbReference type="PANTHER" id="PTHR11802:SF281">
    <property type="entry name" value="CARBOXYPEPTIDASE"/>
    <property type="match status" value="1"/>
</dbReference>
<evidence type="ECO:0000313" key="3">
    <source>
        <dbReference type="EMBL" id="CAI0400112.1"/>
    </source>
</evidence>
<evidence type="ECO:0000256" key="2">
    <source>
        <dbReference type="SAM" id="Phobius"/>
    </source>
</evidence>
<keyword evidence="4" id="KW-1185">Reference proteome</keyword>
<organism evidence="3 4">
    <name type="scientific">Linum tenue</name>
    <dbReference type="NCBI Taxonomy" id="586396"/>
    <lineage>
        <taxon>Eukaryota</taxon>
        <taxon>Viridiplantae</taxon>
        <taxon>Streptophyta</taxon>
        <taxon>Embryophyta</taxon>
        <taxon>Tracheophyta</taxon>
        <taxon>Spermatophyta</taxon>
        <taxon>Magnoliopsida</taxon>
        <taxon>eudicotyledons</taxon>
        <taxon>Gunneridae</taxon>
        <taxon>Pentapetalae</taxon>
        <taxon>rosids</taxon>
        <taxon>fabids</taxon>
        <taxon>Malpighiales</taxon>
        <taxon>Linaceae</taxon>
        <taxon>Linum</taxon>
    </lineage>
</organism>
<dbReference type="GO" id="GO:0005773">
    <property type="term" value="C:vacuole"/>
    <property type="evidence" value="ECO:0007669"/>
    <property type="project" value="TreeGrafter"/>
</dbReference>
<dbReference type="EMBL" id="CAMGYJ010000004">
    <property type="protein sequence ID" value="CAI0400112.1"/>
    <property type="molecule type" value="Genomic_DNA"/>
</dbReference>
<evidence type="ECO:0000256" key="1">
    <source>
        <dbReference type="ARBA" id="ARBA00009431"/>
    </source>
</evidence>
<reference evidence="3" key="1">
    <citation type="submission" date="2022-08" db="EMBL/GenBank/DDBJ databases">
        <authorList>
            <person name="Gutierrez-Valencia J."/>
        </authorList>
    </citation>
    <scope>NUCLEOTIDE SEQUENCE</scope>
</reference>
<dbReference type="GO" id="GO:0006508">
    <property type="term" value="P:proteolysis"/>
    <property type="evidence" value="ECO:0007669"/>
    <property type="project" value="InterPro"/>
</dbReference>
<feature type="transmembrane region" description="Helical" evidence="2">
    <location>
        <begin position="6"/>
        <end position="26"/>
    </location>
</feature>